<name>A0ABT1L5K7_9GAMM</name>
<dbReference type="EMBL" id="JAKUDN010000001">
    <property type="protein sequence ID" value="MCP8351733.1"/>
    <property type="molecule type" value="Genomic_DNA"/>
</dbReference>
<dbReference type="CDD" id="cd07040">
    <property type="entry name" value="HP"/>
    <property type="match status" value="1"/>
</dbReference>
<sequence>MDEERSMIGLFRHGKAESVGDEMARPLTAEGIQAMHKMAQELAMNWDLLITSPAERAQQTGIILTNLMPQIEETLYVSSTPSERHIIDIKRFLMPIVENKQAVLVITHEPVMLPLLQVLVGDHTIEHGFKAGEGVIIDGGTYQLITRGE</sequence>
<gene>
    <name evidence="1" type="ORF">MKS91_00280</name>
</gene>
<protein>
    <submittedName>
        <fullName evidence="1">Histidine phosphatase family protein</fullName>
    </submittedName>
</protein>
<keyword evidence="2" id="KW-1185">Reference proteome</keyword>
<proteinExistence type="predicted"/>
<organism evidence="1 2">
    <name type="scientific">Candidatus Synchoanobacter obligatus</name>
    <dbReference type="NCBI Taxonomy" id="2919597"/>
    <lineage>
        <taxon>Bacteria</taxon>
        <taxon>Pseudomonadati</taxon>
        <taxon>Pseudomonadota</taxon>
        <taxon>Gammaproteobacteria</taxon>
        <taxon>Candidatus Comchoanobacterales</taxon>
        <taxon>Candidatus Comchoanobacteraceae</taxon>
        <taxon>Candidatus Synchoanobacter</taxon>
    </lineage>
</organism>
<accession>A0ABT1L5K7</accession>
<dbReference type="Gene3D" id="3.40.50.1240">
    <property type="entry name" value="Phosphoglycerate mutase-like"/>
    <property type="match status" value="1"/>
</dbReference>
<evidence type="ECO:0000313" key="2">
    <source>
        <dbReference type="Proteomes" id="UP001320768"/>
    </source>
</evidence>
<evidence type="ECO:0000313" key="1">
    <source>
        <dbReference type="EMBL" id="MCP8351733.1"/>
    </source>
</evidence>
<dbReference type="RefSeq" id="WP_258568848.1">
    <property type="nucleotide sequence ID" value="NZ_JAKUDN010000001.1"/>
</dbReference>
<dbReference type="InterPro" id="IPR013078">
    <property type="entry name" value="His_Pase_superF_clade-1"/>
</dbReference>
<dbReference type="InterPro" id="IPR029033">
    <property type="entry name" value="His_PPase_superfam"/>
</dbReference>
<dbReference type="SUPFAM" id="SSF53254">
    <property type="entry name" value="Phosphoglycerate mutase-like"/>
    <property type="match status" value="1"/>
</dbReference>
<dbReference type="Proteomes" id="UP001320768">
    <property type="component" value="Unassembled WGS sequence"/>
</dbReference>
<reference evidence="1 2" key="1">
    <citation type="journal article" date="2022" name="Nat. Microbiol.">
        <title>The microbiome of a bacterivorous marine choanoflagellate contains a resource-demanding obligate bacterial associate.</title>
        <authorList>
            <person name="Needham D.M."/>
            <person name="Poirier C."/>
            <person name="Bachy C."/>
            <person name="George E.E."/>
            <person name="Wilken S."/>
            <person name="Yung C.C.M."/>
            <person name="Limardo A.J."/>
            <person name="Morando M."/>
            <person name="Sudek L."/>
            <person name="Malmstrom R.R."/>
            <person name="Keeling P.J."/>
            <person name="Santoro A.E."/>
            <person name="Worden A.Z."/>
        </authorList>
    </citation>
    <scope>NUCLEOTIDE SEQUENCE [LARGE SCALE GENOMIC DNA]</scope>
    <source>
        <strain evidence="1 2">Comchoano-2</strain>
    </source>
</reference>
<comment type="caution">
    <text evidence="1">The sequence shown here is derived from an EMBL/GenBank/DDBJ whole genome shotgun (WGS) entry which is preliminary data.</text>
</comment>
<dbReference type="Pfam" id="PF00300">
    <property type="entry name" value="His_Phos_1"/>
    <property type="match status" value="1"/>
</dbReference>